<dbReference type="InterPro" id="IPR018062">
    <property type="entry name" value="HTH_AraC-typ_CS"/>
</dbReference>
<evidence type="ECO:0000256" key="2">
    <source>
        <dbReference type="ARBA" id="ARBA00023125"/>
    </source>
</evidence>
<dbReference type="GO" id="GO:0043565">
    <property type="term" value="F:sequence-specific DNA binding"/>
    <property type="evidence" value="ECO:0007669"/>
    <property type="project" value="InterPro"/>
</dbReference>
<keyword evidence="2" id="KW-0238">DNA-binding</keyword>
<evidence type="ECO:0000256" key="1">
    <source>
        <dbReference type="ARBA" id="ARBA00023015"/>
    </source>
</evidence>
<dbReference type="Proteomes" id="UP000247790">
    <property type="component" value="Unassembled WGS sequence"/>
</dbReference>
<gene>
    <name evidence="5" type="ORF">DFQ00_12010</name>
    <name evidence="6" type="ORF">HUB98_02060</name>
</gene>
<dbReference type="InterPro" id="IPR020449">
    <property type="entry name" value="Tscrpt_reg_AraC-type_HTH"/>
</dbReference>
<reference evidence="5 7" key="1">
    <citation type="submission" date="2018-06" db="EMBL/GenBank/DDBJ databases">
        <title>Genomic Encyclopedia of Type Strains, Phase III (KMG-III): the genomes of soil and plant-associated and newly described type strains.</title>
        <authorList>
            <person name="Whitman W."/>
        </authorList>
    </citation>
    <scope>NUCLEOTIDE SEQUENCE [LARGE SCALE GENOMIC DNA]</scope>
    <source>
        <strain evidence="5 7">CECT 7022</strain>
    </source>
</reference>
<dbReference type="RefSeq" id="WP_110898740.1">
    <property type="nucleotide sequence ID" value="NZ_CP054614.1"/>
</dbReference>
<protein>
    <submittedName>
        <fullName evidence="5">AraC family transcriptional regulator</fullName>
    </submittedName>
</protein>
<dbReference type="InterPro" id="IPR009057">
    <property type="entry name" value="Homeodomain-like_sf"/>
</dbReference>
<dbReference type="AlphaFoldDB" id="A0A2V4VGT0"/>
<dbReference type="PANTHER" id="PTHR43280">
    <property type="entry name" value="ARAC-FAMILY TRANSCRIPTIONAL REGULATOR"/>
    <property type="match status" value="1"/>
</dbReference>
<evidence type="ECO:0000313" key="7">
    <source>
        <dbReference type="Proteomes" id="UP000247790"/>
    </source>
</evidence>
<dbReference type="InterPro" id="IPR018060">
    <property type="entry name" value="HTH_AraC"/>
</dbReference>
<evidence type="ECO:0000313" key="8">
    <source>
        <dbReference type="Proteomes" id="UP000509327"/>
    </source>
</evidence>
<evidence type="ECO:0000313" key="6">
    <source>
        <dbReference type="EMBL" id="QKS55212.1"/>
    </source>
</evidence>
<dbReference type="PROSITE" id="PS00041">
    <property type="entry name" value="HTH_ARAC_FAMILY_1"/>
    <property type="match status" value="1"/>
</dbReference>
<feature type="domain" description="HTH araC/xylS-type" evidence="4">
    <location>
        <begin position="312"/>
        <end position="410"/>
    </location>
</feature>
<dbReference type="PANTHER" id="PTHR43280:SF34">
    <property type="entry name" value="ARAC-FAMILY TRANSCRIPTIONAL REGULATOR"/>
    <property type="match status" value="1"/>
</dbReference>
<evidence type="ECO:0000313" key="5">
    <source>
        <dbReference type="EMBL" id="PYE45392.1"/>
    </source>
</evidence>
<evidence type="ECO:0000256" key="3">
    <source>
        <dbReference type="ARBA" id="ARBA00023163"/>
    </source>
</evidence>
<dbReference type="Pfam" id="PF12833">
    <property type="entry name" value="HTH_18"/>
    <property type="match status" value="1"/>
</dbReference>
<accession>A0A2V4VGT0</accession>
<dbReference type="EMBL" id="CP054614">
    <property type="protein sequence ID" value="QKS55212.1"/>
    <property type="molecule type" value="Genomic_DNA"/>
</dbReference>
<dbReference type="EMBL" id="QJSW01000020">
    <property type="protein sequence ID" value="PYE45392.1"/>
    <property type="molecule type" value="Genomic_DNA"/>
</dbReference>
<dbReference type="SUPFAM" id="SSF46689">
    <property type="entry name" value="Homeodomain-like"/>
    <property type="match status" value="2"/>
</dbReference>
<dbReference type="PRINTS" id="PR00032">
    <property type="entry name" value="HTHARAC"/>
</dbReference>
<keyword evidence="8" id="KW-1185">Reference proteome</keyword>
<dbReference type="SMART" id="SM00342">
    <property type="entry name" value="HTH_ARAC"/>
    <property type="match status" value="1"/>
</dbReference>
<organism evidence="5 7">
    <name type="scientific">Paenibacillus barcinonensis</name>
    <dbReference type="NCBI Taxonomy" id="198119"/>
    <lineage>
        <taxon>Bacteria</taxon>
        <taxon>Bacillati</taxon>
        <taxon>Bacillota</taxon>
        <taxon>Bacilli</taxon>
        <taxon>Bacillales</taxon>
        <taxon>Paenibacillaceae</taxon>
        <taxon>Paenibacillus</taxon>
    </lineage>
</organism>
<dbReference type="GO" id="GO:0003700">
    <property type="term" value="F:DNA-binding transcription factor activity"/>
    <property type="evidence" value="ECO:0007669"/>
    <property type="project" value="InterPro"/>
</dbReference>
<keyword evidence="1" id="KW-0805">Transcription regulation</keyword>
<keyword evidence="3" id="KW-0804">Transcription</keyword>
<name>A0A2V4VGT0_PAEBA</name>
<reference evidence="6 8" key="2">
    <citation type="submission" date="2020-06" db="EMBL/GenBank/DDBJ databases">
        <title>Complete genome of Paenibacillus barcinonensis KACC11450.</title>
        <authorList>
            <person name="Kim M."/>
            <person name="Park Y.-J."/>
            <person name="Shin J.-H."/>
        </authorList>
    </citation>
    <scope>NUCLEOTIDE SEQUENCE [LARGE SCALE GENOMIC DNA]</scope>
    <source>
        <strain evidence="6 8">KACC11450</strain>
    </source>
</reference>
<dbReference type="Proteomes" id="UP000509327">
    <property type="component" value="Chromosome"/>
</dbReference>
<dbReference type="OrthoDB" id="247151at2"/>
<evidence type="ECO:0000259" key="4">
    <source>
        <dbReference type="PROSITE" id="PS01124"/>
    </source>
</evidence>
<dbReference type="Gene3D" id="1.10.10.60">
    <property type="entry name" value="Homeodomain-like"/>
    <property type="match status" value="2"/>
</dbReference>
<proteinExistence type="predicted"/>
<dbReference type="PROSITE" id="PS01124">
    <property type="entry name" value="HTH_ARAC_FAMILY_2"/>
    <property type="match status" value="1"/>
</dbReference>
<sequence>MQSFTDEHLEFICTVAHHLYSIPFYYFGEHDKLHYRIPVNIEHNPLFSSDHEMIAALFDGTEDRRYPIIRETVYLEKFFAINLFADDQRIGRLVAGPVIHFKMTESIIHVTLSDLLTKANNKELSVYYDHVPVMSNYTFINFAMVVYFMLYQEQLTLADVLGNLEKDDWRKAALEIEHPYHQIMDARQNNLIHTEMHKEKKLLDYIRLGRMDKVLETFHSIHKQGKKSVLSKTSYVRSQKNLAISLITLATRAAVEGGVFQEIAYNLSDLYILKLEELTDSKAVDDLMEDALLDFTKRVEHSKKNKYSKPINICQDYIFNHLHERITIARLAELTSLHPNYLSNLFKKEVGISISQFILKTKIEEAQNLLTYSNYSLAEIATLLNFNDQSYFAKVFKTYTGCTPKQFKDQK</sequence>